<reference evidence="3 4" key="1">
    <citation type="submission" date="2016-10" db="EMBL/GenBank/DDBJ databases">
        <authorList>
            <person name="de Groot N.N."/>
        </authorList>
    </citation>
    <scope>NUCLEOTIDE SEQUENCE [LARGE SCALE GENOMIC DNA]</scope>
    <source>
        <strain evidence="3 4">RK1</strain>
    </source>
</reference>
<dbReference type="EMBL" id="FOQO01000010">
    <property type="protein sequence ID" value="SFJ52473.1"/>
    <property type="molecule type" value="Genomic_DNA"/>
</dbReference>
<dbReference type="CDD" id="cd00146">
    <property type="entry name" value="PKD"/>
    <property type="match status" value="1"/>
</dbReference>
<feature type="domain" description="PKD" evidence="2">
    <location>
        <begin position="32"/>
        <end position="92"/>
    </location>
</feature>
<name>A0A1I3S0R9_9SPHI</name>
<sequence length="2617" mass="279169">MERFLPTLSAKSLRLFTTVLFVLLSVVALAQRPFITTWQTTSANETVTIPVNPDITGYNYTVEWGDGHTSTAQTGDASHTYSTPDTYTVSISGNFPAIRLGSYGIDVTDKLMSIEQWGDIAWSSMEGAFSGARYMALNATDAPDLSGVSSLAKMFMGAEALNGDLSGWDVSGITDMSSLFYSAFAFNGNISNWDVSSVTNMRGMFWQASVFNQDIGGWDVGNVTDMSYMFYQAPVFNQDLSGWEVSRVTTMNSMFFIALDFDQSLGSWDISNVTDMDDMLLATGLSSTNYGATLIGWAALPTVPSNITLDASDQEYCPGTAAETARQELEMKGWNIIGDNPATDCEDGGGVITPGDPGNFVTTWQTAFTGTSGNNQIIIPTEGNGYNYHVYWEKVGDAAVNGMATGLTGDYTITFPGSGTYRVEIAGDFPRIYFENEGDCKKIMTVEQWGNIAWTSMEGAFSGAINLTLPASDKPDLSRVTSMARMFAGATKMNADIGDWDVSNVTNMASMFAYAQAFNQDLNSWDVSRVTNMHRMFSNAYDFNGPIGNWNVSAVGDMGRMFEYASDFNQDIGDWNMTATRNLEGMFFVTRAFNQDIGQWDMSNQTSLANLLSGALEFNQDIGGWDVSRVTNMDHLFSGAGPFNQDISGWDVSQVTNMDYLFFGLTDFDQDLSGWDVSKVTGMDRMLENTGLSVANYDALLDSWAALPTIQSNVKLGALGLIYCASDDDRQKLIDDFGWDITGDQACLSIQPSTDNILYVDINVNTTAGGYSGAGDSWVNAIPQLADALKWAREQHDEGSAGWSEGEPLRIFVARGTYLPLYNAADGQYTTHGGRDNSFVMVPDVQLYGGFDPANGIEALGDTRILPDKNRVGEGSILSGDFLGNDNTDDFANHAENAYHVVIGSGEVGTTRVDGFEVTGGNADGVDAVTVNGEGFRRENGGGVYTYFSSPTLTRTSIHNNAAKWGAGMYTNESSPMLTHVSIRGNGAYSWGGGIYSLESSPKLINVGIYDNTASDRGSGILHGSGIMEVTNSTIAGNASNAIDHSGVLKLNNTLVWNNDEELRVASTNSLIEGNANTDNGNIDATGLTATDIFVDPEQGDYTLKAISPVINAGSNAVYTDAGGNLAGDLDLGGNPRVFAGIPEPDRIDVGAYEFQGEPVAKQIHVETWTGTTITLDVILSDAIQQVKHKIEDEIDIPTEQQMLFFDGVQLEDGRTLEDYDIAYGSTLRLDRAIIPDENNILYVNIHVDTETAGYTGVGDNWANAVPELADALKWAREQHDGGSPGWTETEPLRIFVAKGTYLPLYSAADGQYTTDGGRDNSFVLVPDVQVYGGFDPSAGVETLEDARILPTMNGLERGSILSGDFSGNDHTDNYDNHAENAHHVTIAAGDVGNALMDGFTVTGGYASGNTSGPSVMGQTVYRFFGGGTYVVTSSPQFTHMAWFNNLGEWGGGLFNTVSLLTQTSLPKLSNVTFYRNMAPGGGGGIRNFGGSIDINQAVFANNGAGLVEDGTSSGPGGGIHSSGDGTSLSVTNATFYRNWIVGVFIPQFDGGAIYVERTSTLLNNVVIWGNEVEGDPADPSASISVSTLGADVTVANSLVAHSGGSANWNNAMGILDGGGNIDTDPLFVSTTPGEAGYLQLSACSPAISVGSNQAYVDAGGDLANDFDLGGNPRVYNLAGAGVIDMGAYEYQGERVFVQSLAMPDAVKVAYGTLLEDVEGLPTAVTATLSNDTDVSIPLDGNLVNWTLSSPTGGAYDGNVAGTYVFTVPLLIPETECYLNPENLQAEVAIVVAKSTPVLTALWNGASIDVDEGLSLTYGNVGELVLRTTDPGGQLTYAFSDDDPPVLDLADLSAVLVQQAGTATLTIEQEETDNFEAAAIEFAVTVAQKPIVIVAAADQGKVYGADEPAVYGYALAEGDVLAFDDELTDIVSTARREAGEHVGAYDIELEFEGIQANNYVITFNAVNNAFVITPLEITATAADKTKVFGTNDPTLTFTFTPELIGSDAFTGGLDREEGENVGAYAITQGNLALDDNYEIEFQEGTLTIISADYEGVEFHSRSFVYDGTEHVLELTGELPEGVTVTYEIDGETGNGATNAGTYEITAQIDGGANYEDGELTATLTIIPGQITGISFNNTSSTYDGTEHRLTLAGELPAGASVTYEIDGEPRNRAIDAGTYEVTAQIDGGYNYEDMELTAKMTITPLEITVTANDRTKVLRADDPALTYTFTPALIADDAFTGNLDREEGENVGDYAIGRGNLSLGDNYTITFEPGILTITSGTITGIVFENASFTYDGTEHRLSLVGELPAGASATYENNGRTDVGSQTVKAIIDGGGSYLGEVLEATLTVLPATRTLDFPKLPEKTYGDAAFKAGATVSSGEVISYTSGNRDVAEVTADGEITITGAGETTITATVPENANYSSRPQERQTLTVRKASQAITLRGPAEADRDAGSIALTASSTSELPVTLTADNAEVATLEGAALNILRLGRVTITATQTGDANHEAAEPVTLTIRVIDPTSSLPVRVHPVISPNGDGINEFLMIEAVTDYPENRMTIFNRNGTLLWEARGNDNNRVAFRGISTGQQLLPAGTYFYIVEVKDGNTWKHKKGYFVLRY</sequence>
<protein>
    <submittedName>
        <fullName evidence="3">Gliding motility-associated C-terminal domain-containing protein</fullName>
    </submittedName>
</protein>
<evidence type="ECO:0000259" key="1">
    <source>
        <dbReference type="PROSITE" id="PS50053"/>
    </source>
</evidence>
<dbReference type="InterPro" id="IPR019956">
    <property type="entry name" value="Ubiquitin_dom"/>
</dbReference>
<proteinExistence type="predicted"/>
<dbReference type="InterPro" id="IPR000626">
    <property type="entry name" value="Ubiquitin-like_dom"/>
</dbReference>
<dbReference type="SUPFAM" id="SSF54236">
    <property type="entry name" value="Ubiquitin-like"/>
    <property type="match status" value="1"/>
</dbReference>
<dbReference type="Pfam" id="PF03382">
    <property type="entry name" value="DUF285"/>
    <property type="match status" value="3"/>
</dbReference>
<organism evidence="3 4">
    <name type="scientific">Parapedobacter indicus</name>
    <dbReference type="NCBI Taxonomy" id="1477437"/>
    <lineage>
        <taxon>Bacteria</taxon>
        <taxon>Pseudomonadati</taxon>
        <taxon>Bacteroidota</taxon>
        <taxon>Sphingobacteriia</taxon>
        <taxon>Sphingobacteriales</taxon>
        <taxon>Sphingobacteriaceae</taxon>
        <taxon>Parapedobacter</taxon>
    </lineage>
</organism>
<evidence type="ECO:0000259" key="2">
    <source>
        <dbReference type="PROSITE" id="PS50093"/>
    </source>
</evidence>
<dbReference type="NCBIfam" id="TIGR04131">
    <property type="entry name" value="Bac_Flav_CTERM"/>
    <property type="match status" value="1"/>
</dbReference>
<dbReference type="Pfam" id="PF00240">
    <property type="entry name" value="ubiquitin"/>
    <property type="match status" value="1"/>
</dbReference>
<accession>A0A1I3S0R9</accession>
<dbReference type="Proteomes" id="UP000198670">
    <property type="component" value="Unassembled WGS sequence"/>
</dbReference>
<dbReference type="InterPro" id="IPR013783">
    <property type="entry name" value="Ig-like_fold"/>
</dbReference>
<gene>
    <name evidence="3" type="ORF">SAMN05444682_110217</name>
</gene>
<dbReference type="OrthoDB" id="5726170at2"/>
<dbReference type="SUPFAM" id="SSF51126">
    <property type="entry name" value="Pectin lyase-like"/>
    <property type="match status" value="2"/>
</dbReference>
<feature type="domain" description="Ubiquitin-like" evidence="1">
    <location>
        <begin position="1162"/>
        <end position="1230"/>
    </location>
</feature>
<dbReference type="InterPro" id="IPR041286">
    <property type="entry name" value="MBG_2"/>
</dbReference>
<dbReference type="Gene3D" id="3.10.20.90">
    <property type="entry name" value="Phosphatidylinositol 3-kinase Catalytic Subunit, Chain A, domain 1"/>
    <property type="match status" value="1"/>
</dbReference>
<dbReference type="SMART" id="SM00213">
    <property type="entry name" value="UBQ"/>
    <property type="match status" value="1"/>
</dbReference>
<dbReference type="Gene3D" id="2.60.40.1080">
    <property type="match status" value="1"/>
</dbReference>
<dbReference type="SUPFAM" id="SSF49373">
    <property type="entry name" value="Invasin/intimin cell-adhesion fragments"/>
    <property type="match status" value="1"/>
</dbReference>
<dbReference type="SUPFAM" id="SSF49299">
    <property type="entry name" value="PKD domain"/>
    <property type="match status" value="1"/>
</dbReference>
<dbReference type="InterPro" id="IPR029071">
    <property type="entry name" value="Ubiquitin-like_domsf"/>
</dbReference>
<dbReference type="InterPro" id="IPR008964">
    <property type="entry name" value="Invasin/intimin_cell_adhesion"/>
</dbReference>
<keyword evidence="4" id="KW-1185">Reference proteome</keyword>
<dbReference type="InterPro" id="IPR011050">
    <property type="entry name" value="Pectin_lyase_fold/virulence"/>
</dbReference>
<dbReference type="PRINTS" id="PR00348">
    <property type="entry name" value="UBIQUITIN"/>
</dbReference>
<evidence type="ECO:0000313" key="4">
    <source>
        <dbReference type="Proteomes" id="UP000198670"/>
    </source>
</evidence>
<dbReference type="InterPro" id="IPR026341">
    <property type="entry name" value="T9SS_type_B"/>
</dbReference>
<dbReference type="RefSeq" id="WP_090629853.1">
    <property type="nucleotide sequence ID" value="NZ_FOQO01000010.1"/>
</dbReference>
<dbReference type="PROSITE" id="PS50053">
    <property type="entry name" value="UBIQUITIN_2"/>
    <property type="match status" value="1"/>
</dbReference>
<dbReference type="Pfam" id="PF18676">
    <property type="entry name" value="MBG_2"/>
    <property type="match status" value="3"/>
</dbReference>
<dbReference type="PANTHER" id="PTHR10666">
    <property type="entry name" value="UBIQUITIN"/>
    <property type="match status" value="1"/>
</dbReference>
<dbReference type="InterPro" id="IPR050158">
    <property type="entry name" value="Ubiquitin_ubiquitin-like"/>
</dbReference>
<dbReference type="PROSITE" id="PS50093">
    <property type="entry name" value="PKD"/>
    <property type="match status" value="1"/>
</dbReference>
<dbReference type="STRING" id="1477437.SAMN05444682_110217"/>
<dbReference type="Pfam" id="PF13585">
    <property type="entry name" value="CHU_C"/>
    <property type="match status" value="1"/>
</dbReference>
<dbReference type="NCBIfam" id="TIGR02167">
    <property type="entry name" value="Liste_lipo_26"/>
    <property type="match status" value="5"/>
</dbReference>
<dbReference type="InterPro" id="IPR000601">
    <property type="entry name" value="PKD_dom"/>
</dbReference>
<dbReference type="InterPro" id="IPR005046">
    <property type="entry name" value="DUF285"/>
</dbReference>
<dbReference type="InterPro" id="IPR011889">
    <property type="entry name" value="Liste_lipo_26"/>
</dbReference>
<dbReference type="InterPro" id="IPR035986">
    <property type="entry name" value="PKD_dom_sf"/>
</dbReference>
<dbReference type="Gene3D" id="2.60.40.10">
    <property type="entry name" value="Immunoglobulins"/>
    <property type="match status" value="1"/>
</dbReference>
<evidence type="ECO:0000313" key="3">
    <source>
        <dbReference type="EMBL" id="SFJ52473.1"/>
    </source>
</evidence>